<dbReference type="GO" id="GO:0009432">
    <property type="term" value="P:SOS response"/>
    <property type="evidence" value="ECO:0007669"/>
    <property type="project" value="UniProtKB-KW"/>
</dbReference>
<dbReference type="Pfam" id="PF00717">
    <property type="entry name" value="Peptidase_S24"/>
    <property type="match status" value="1"/>
</dbReference>
<dbReference type="PRINTS" id="PR00726">
    <property type="entry name" value="LEXASERPTASE"/>
</dbReference>
<keyword evidence="2" id="KW-0227">DNA damage</keyword>
<evidence type="ECO:0000256" key="1">
    <source>
        <dbReference type="ARBA" id="ARBA00007484"/>
    </source>
</evidence>
<dbReference type="InterPro" id="IPR036286">
    <property type="entry name" value="LexA/Signal_pep-like_sf"/>
</dbReference>
<dbReference type="Proteomes" id="UP000054908">
    <property type="component" value="Unassembled WGS sequence"/>
</dbReference>
<keyword evidence="5" id="KW-0234">DNA repair</keyword>
<feature type="domain" description="Peptidase S24/S26A/S26B/S26C" evidence="8">
    <location>
        <begin position="35"/>
        <end position="151"/>
    </location>
</feature>
<dbReference type="CDD" id="cd06529">
    <property type="entry name" value="S24_LexA-like"/>
    <property type="match status" value="1"/>
</dbReference>
<evidence type="ECO:0000256" key="5">
    <source>
        <dbReference type="ARBA" id="ARBA00023204"/>
    </source>
</evidence>
<dbReference type="Gene3D" id="2.10.109.10">
    <property type="entry name" value="Umud Fragment, subunit A"/>
    <property type="match status" value="1"/>
</dbReference>
<dbReference type="OrthoDB" id="9787787at2"/>
<evidence type="ECO:0000313" key="9">
    <source>
        <dbReference type="EMBL" id="KTD27176.1"/>
    </source>
</evidence>
<evidence type="ECO:0000313" key="10">
    <source>
        <dbReference type="Proteomes" id="UP000054908"/>
    </source>
</evidence>
<keyword evidence="10" id="KW-1185">Reference proteome</keyword>
<dbReference type="EMBL" id="LNYL01000033">
    <property type="protein sequence ID" value="KTD27176.1"/>
    <property type="molecule type" value="Genomic_DNA"/>
</dbReference>
<evidence type="ECO:0000256" key="3">
    <source>
        <dbReference type="ARBA" id="ARBA00022801"/>
    </source>
</evidence>
<dbReference type="GO" id="GO:0006355">
    <property type="term" value="P:regulation of DNA-templated transcription"/>
    <property type="evidence" value="ECO:0007669"/>
    <property type="project" value="InterPro"/>
</dbReference>
<dbReference type="GO" id="GO:0003677">
    <property type="term" value="F:DNA binding"/>
    <property type="evidence" value="ECO:0007669"/>
    <property type="project" value="InterPro"/>
</dbReference>
<dbReference type="NCBIfam" id="NF007621">
    <property type="entry name" value="PRK10276.1"/>
    <property type="match status" value="1"/>
</dbReference>
<reference evidence="9 10" key="1">
    <citation type="submission" date="2015-11" db="EMBL/GenBank/DDBJ databases">
        <title>Genomic analysis of 38 Legionella species identifies large and diverse effector repertoires.</title>
        <authorList>
            <person name="Burstein D."/>
            <person name="Amaro F."/>
            <person name="Zusman T."/>
            <person name="Lifshitz Z."/>
            <person name="Cohen O."/>
            <person name="Gilbert J.A."/>
            <person name="Pupko T."/>
            <person name="Shuman H.A."/>
            <person name="Segal G."/>
        </authorList>
    </citation>
    <scope>NUCLEOTIDE SEQUENCE [LARGE SCALE GENOMIC DNA]</scope>
    <source>
        <strain evidence="9 10">PX-1-G2-E2</strain>
    </source>
</reference>
<gene>
    <name evidence="9" type="primary">umuD</name>
    <name evidence="9" type="ORF">Lmac_1424</name>
</gene>
<keyword evidence="6" id="KW-0742">SOS response</keyword>
<dbReference type="InterPro" id="IPR039418">
    <property type="entry name" value="LexA-like"/>
</dbReference>
<accession>A0A0W0W474</accession>
<evidence type="ECO:0000256" key="7">
    <source>
        <dbReference type="RuleBase" id="RU003991"/>
    </source>
</evidence>
<dbReference type="GO" id="GO:0006281">
    <property type="term" value="P:DNA repair"/>
    <property type="evidence" value="ECO:0007669"/>
    <property type="project" value="UniProtKB-KW"/>
</dbReference>
<proteinExistence type="inferred from homology"/>
<dbReference type="PATRIC" id="fig|466.6.peg.1500"/>
<keyword evidence="4 7" id="KW-0068">Autocatalytic cleavage</keyword>
<dbReference type="InterPro" id="IPR006197">
    <property type="entry name" value="Peptidase_S24_LexA"/>
</dbReference>
<evidence type="ECO:0000256" key="2">
    <source>
        <dbReference type="ARBA" id="ARBA00022763"/>
    </source>
</evidence>
<evidence type="ECO:0000256" key="6">
    <source>
        <dbReference type="ARBA" id="ARBA00023236"/>
    </source>
</evidence>
<organism evidence="9 10">
    <name type="scientific">Legionella maceachernii</name>
    <dbReference type="NCBI Taxonomy" id="466"/>
    <lineage>
        <taxon>Bacteria</taxon>
        <taxon>Pseudomonadati</taxon>
        <taxon>Pseudomonadota</taxon>
        <taxon>Gammaproteobacteria</taxon>
        <taxon>Legionellales</taxon>
        <taxon>Legionellaceae</taxon>
        <taxon>Legionella</taxon>
    </lineage>
</organism>
<dbReference type="InterPro" id="IPR050077">
    <property type="entry name" value="LexA_repressor"/>
</dbReference>
<evidence type="ECO:0000259" key="8">
    <source>
        <dbReference type="Pfam" id="PF00717"/>
    </source>
</evidence>
<dbReference type="PANTHER" id="PTHR33516">
    <property type="entry name" value="LEXA REPRESSOR"/>
    <property type="match status" value="1"/>
</dbReference>
<evidence type="ECO:0000256" key="4">
    <source>
        <dbReference type="ARBA" id="ARBA00022813"/>
    </source>
</evidence>
<protein>
    <submittedName>
        <fullName evidence="9">SOS error prone mutagenesis protein UmuD (RumA)</fullName>
        <ecNumber evidence="9">3.4.21.88</ecNumber>
    </submittedName>
</protein>
<keyword evidence="3 7" id="KW-0378">Hydrolase</keyword>
<dbReference type="SUPFAM" id="SSF51306">
    <property type="entry name" value="LexA/Signal peptidase"/>
    <property type="match status" value="1"/>
</dbReference>
<name>A0A0W0W474_9GAMM</name>
<dbReference type="PANTHER" id="PTHR33516:SF2">
    <property type="entry name" value="LEXA REPRESSOR-RELATED"/>
    <property type="match status" value="1"/>
</dbReference>
<dbReference type="EC" id="3.4.21.88" evidence="9"/>
<comment type="caution">
    <text evidence="9">The sequence shown here is derived from an EMBL/GenBank/DDBJ whole genome shotgun (WGS) entry which is preliminary data.</text>
</comment>
<comment type="similarity">
    <text evidence="1 7">Belongs to the peptidase S24 family.</text>
</comment>
<dbReference type="STRING" id="466.Lmac_1424"/>
<dbReference type="GO" id="GO:0004252">
    <property type="term" value="F:serine-type endopeptidase activity"/>
    <property type="evidence" value="ECO:0007669"/>
    <property type="project" value="UniProtKB-EC"/>
</dbReference>
<sequence>MRIGEAGLKTRQEQNKVRENILRTMRRNSATSRLPLYTSSVRAGFPSPAEGDIEDFLDLNEHLINHPAATFIVKASGDSMSDVGIQSGDLLIVDRSLEAIHGKIVIAAINGELTVKRLSKLNGRVKLLPENNKYPAIDITDEQDVVIWGVVKHVIHTLG</sequence>
<dbReference type="AlphaFoldDB" id="A0A0W0W474"/>
<dbReference type="InterPro" id="IPR015927">
    <property type="entry name" value="Peptidase_S24_S26A/B/C"/>
</dbReference>
<dbReference type="RefSeq" id="WP_058452193.1">
    <property type="nucleotide sequence ID" value="NZ_CAAAIB010000013.1"/>
</dbReference>